<protein>
    <submittedName>
        <fullName evidence="6">P-loop containing nucleoside triphosphate hydrolase protein</fullName>
    </submittedName>
</protein>
<keyword evidence="7" id="KW-1185">Reference proteome</keyword>
<dbReference type="InterPro" id="IPR049730">
    <property type="entry name" value="SNF2/RAD54-like_C"/>
</dbReference>
<dbReference type="OrthoDB" id="448448at2759"/>
<evidence type="ECO:0000256" key="1">
    <source>
        <dbReference type="ARBA" id="ARBA00022741"/>
    </source>
</evidence>
<sequence>MLRRSKNAIILPGRQNHRRFLKLSAQEQHAYDIAKQKAIECLKDALVSRKPQEGYRNALQKINALRVICELGCSPQPGLQVTISNSVAYGSLLTPGTPDGSSTPSTMMDDTEDDDCGSEMDKIPFGNISSRLEECFPSYTTPGTGLSPCPSDQSTEWPVSSGQWPTKIQALIEDLQSCAVGTKSVVFSYRKLILDVAAMALRSASICCVQIDGELSTKKRSQIINAFSKNEAVQVLFLSLGCGAVGAYLLEPQWNPSIEEQAPARIHRLGQTQEVTTIRFVISGSIEQYVLDIQDGKRDLISLLSSKPANGGQVTAKLQRSNYGSSSVEVCNYDNK</sequence>
<evidence type="ECO:0000313" key="6">
    <source>
        <dbReference type="EMBL" id="KAH7147055.1"/>
    </source>
</evidence>
<comment type="caution">
    <text evidence="6">The sequence shown here is derived from an EMBL/GenBank/DDBJ whole genome shotgun (WGS) entry which is preliminary data.</text>
</comment>
<dbReference type="GO" id="GO:0005634">
    <property type="term" value="C:nucleus"/>
    <property type="evidence" value="ECO:0007669"/>
    <property type="project" value="TreeGrafter"/>
</dbReference>
<dbReference type="SUPFAM" id="SSF52540">
    <property type="entry name" value="P-loop containing nucleoside triphosphate hydrolases"/>
    <property type="match status" value="1"/>
</dbReference>
<dbReference type="Gene3D" id="3.40.50.300">
    <property type="entry name" value="P-loop containing nucleotide triphosphate hydrolases"/>
    <property type="match status" value="1"/>
</dbReference>
<name>A0A9P9EX64_9HYPO</name>
<keyword evidence="2 6" id="KW-0378">Hydrolase</keyword>
<feature type="region of interest" description="Disordered" evidence="4">
    <location>
        <begin position="95"/>
        <end position="115"/>
    </location>
</feature>
<dbReference type="GO" id="GO:0005524">
    <property type="term" value="F:ATP binding"/>
    <property type="evidence" value="ECO:0007669"/>
    <property type="project" value="UniProtKB-KW"/>
</dbReference>
<accession>A0A9P9EX64</accession>
<evidence type="ECO:0000256" key="4">
    <source>
        <dbReference type="SAM" id="MobiDB-lite"/>
    </source>
</evidence>
<reference evidence="6" key="1">
    <citation type="journal article" date="2021" name="Nat. Commun.">
        <title>Genetic determinants of endophytism in the Arabidopsis root mycobiome.</title>
        <authorList>
            <person name="Mesny F."/>
            <person name="Miyauchi S."/>
            <person name="Thiergart T."/>
            <person name="Pickel B."/>
            <person name="Atanasova L."/>
            <person name="Karlsson M."/>
            <person name="Huettel B."/>
            <person name="Barry K.W."/>
            <person name="Haridas S."/>
            <person name="Chen C."/>
            <person name="Bauer D."/>
            <person name="Andreopoulos W."/>
            <person name="Pangilinan J."/>
            <person name="LaButti K."/>
            <person name="Riley R."/>
            <person name="Lipzen A."/>
            <person name="Clum A."/>
            <person name="Drula E."/>
            <person name="Henrissat B."/>
            <person name="Kohler A."/>
            <person name="Grigoriev I.V."/>
            <person name="Martin F.M."/>
            <person name="Hacquard S."/>
        </authorList>
    </citation>
    <scope>NUCLEOTIDE SEQUENCE</scope>
    <source>
        <strain evidence="6">MPI-CAGE-AT-0021</strain>
    </source>
</reference>
<dbReference type="EMBL" id="JAGMUU010000008">
    <property type="protein sequence ID" value="KAH7147055.1"/>
    <property type="molecule type" value="Genomic_DNA"/>
</dbReference>
<proteinExistence type="predicted"/>
<dbReference type="Pfam" id="PF00271">
    <property type="entry name" value="Helicase_C"/>
    <property type="match status" value="1"/>
</dbReference>
<feature type="domain" description="Helicase C-terminal" evidence="5">
    <location>
        <begin position="167"/>
        <end position="270"/>
    </location>
</feature>
<dbReference type="InterPro" id="IPR001650">
    <property type="entry name" value="Helicase_C-like"/>
</dbReference>
<dbReference type="CDD" id="cd18793">
    <property type="entry name" value="SF2_C_SNF"/>
    <property type="match status" value="1"/>
</dbReference>
<dbReference type="GO" id="GO:0006281">
    <property type="term" value="P:DNA repair"/>
    <property type="evidence" value="ECO:0007669"/>
    <property type="project" value="TreeGrafter"/>
</dbReference>
<feature type="compositionally biased region" description="Polar residues" evidence="4">
    <location>
        <begin position="99"/>
        <end position="108"/>
    </location>
</feature>
<dbReference type="GO" id="GO:0016787">
    <property type="term" value="F:hydrolase activity"/>
    <property type="evidence" value="ECO:0007669"/>
    <property type="project" value="UniProtKB-KW"/>
</dbReference>
<dbReference type="InterPro" id="IPR027417">
    <property type="entry name" value="P-loop_NTPase"/>
</dbReference>
<gene>
    <name evidence="6" type="ORF">B0J13DRAFT_664998</name>
</gene>
<organism evidence="6 7">
    <name type="scientific">Dactylonectria estremocensis</name>
    <dbReference type="NCBI Taxonomy" id="1079267"/>
    <lineage>
        <taxon>Eukaryota</taxon>
        <taxon>Fungi</taxon>
        <taxon>Dikarya</taxon>
        <taxon>Ascomycota</taxon>
        <taxon>Pezizomycotina</taxon>
        <taxon>Sordariomycetes</taxon>
        <taxon>Hypocreomycetidae</taxon>
        <taxon>Hypocreales</taxon>
        <taxon>Nectriaceae</taxon>
        <taxon>Dactylonectria</taxon>
    </lineage>
</organism>
<dbReference type="GO" id="GO:0008094">
    <property type="term" value="F:ATP-dependent activity, acting on DNA"/>
    <property type="evidence" value="ECO:0007669"/>
    <property type="project" value="TreeGrafter"/>
</dbReference>
<keyword evidence="1" id="KW-0547">Nucleotide-binding</keyword>
<evidence type="ECO:0000256" key="3">
    <source>
        <dbReference type="ARBA" id="ARBA00022840"/>
    </source>
</evidence>
<dbReference type="Proteomes" id="UP000717696">
    <property type="component" value="Unassembled WGS sequence"/>
</dbReference>
<keyword evidence="3" id="KW-0067">ATP-binding</keyword>
<evidence type="ECO:0000259" key="5">
    <source>
        <dbReference type="Pfam" id="PF00271"/>
    </source>
</evidence>
<evidence type="ECO:0000313" key="7">
    <source>
        <dbReference type="Proteomes" id="UP000717696"/>
    </source>
</evidence>
<evidence type="ECO:0000256" key="2">
    <source>
        <dbReference type="ARBA" id="ARBA00022801"/>
    </source>
</evidence>
<dbReference type="PANTHER" id="PTHR45626">
    <property type="entry name" value="TRANSCRIPTION TERMINATION FACTOR 2-RELATED"/>
    <property type="match status" value="1"/>
</dbReference>
<dbReference type="AlphaFoldDB" id="A0A9P9EX64"/>
<dbReference type="InterPro" id="IPR050628">
    <property type="entry name" value="SNF2_RAD54_helicase_TF"/>
</dbReference>